<accession>A0ABW7PP67</accession>
<dbReference type="EMBL" id="JBBDHD010000196">
    <property type="protein sequence ID" value="MFH7600218.1"/>
    <property type="molecule type" value="Genomic_DNA"/>
</dbReference>
<sequence length="41" mass="4742">MLERWSRDGRSWELASCSRSVRLLLDLWDRVGRPAGAGARR</sequence>
<comment type="caution">
    <text evidence="1">The sequence shown here is derived from an EMBL/GenBank/DDBJ whole genome shotgun (WGS) entry which is preliminary data.</text>
</comment>
<dbReference type="Proteomes" id="UP001610631">
    <property type="component" value="Unassembled WGS sequence"/>
</dbReference>
<proteinExistence type="predicted"/>
<dbReference type="RefSeq" id="WP_395513814.1">
    <property type="nucleotide sequence ID" value="NZ_JBBDHD010000196.1"/>
</dbReference>
<keyword evidence="2" id="KW-1185">Reference proteome</keyword>
<gene>
    <name evidence="1" type="ORF">WDV06_34745</name>
</gene>
<protein>
    <submittedName>
        <fullName evidence="1">Uncharacterized protein</fullName>
    </submittedName>
</protein>
<evidence type="ECO:0000313" key="1">
    <source>
        <dbReference type="EMBL" id="MFH7600218.1"/>
    </source>
</evidence>
<reference evidence="1 2" key="1">
    <citation type="submission" date="2024-03" db="EMBL/GenBank/DDBJ databases">
        <title>Whole genome sequencing of Streptomyces racemochromogenes, to identify antimicrobial biosynthetic gene clusters.</title>
        <authorList>
            <person name="Suryawanshi P."/>
            <person name="Krishnaraj P.U."/>
            <person name="Arun Y.P."/>
            <person name="Suryawanshi M.P."/>
            <person name="Rakshit O."/>
        </authorList>
    </citation>
    <scope>NUCLEOTIDE SEQUENCE [LARGE SCALE GENOMIC DNA]</scope>
    <source>
        <strain evidence="1 2">AUDT626</strain>
    </source>
</reference>
<organism evidence="1 2">
    <name type="scientific">Streptomyces racemochromogenes</name>
    <dbReference type="NCBI Taxonomy" id="67353"/>
    <lineage>
        <taxon>Bacteria</taxon>
        <taxon>Bacillati</taxon>
        <taxon>Actinomycetota</taxon>
        <taxon>Actinomycetes</taxon>
        <taxon>Kitasatosporales</taxon>
        <taxon>Streptomycetaceae</taxon>
        <taxon>Streptomyces</taxon>
    </lineage>
</organism>
<name>A0ABW7PP67_9ACTN</name>
<evidence type="ECO:0000313" key="2">
    <source>
        <dbReference type="Proteomes" id="UP001610631"/>
    </source>
</evidence>